<keyword evidence="3" id="KW-1003">Cell membrane</keyword>
<dbReference type="PANTHER" id="PTHR30558:SF3">
    <property type="entry name" value="BIOPOLYMER TRANSPORT PROTEIN EXBD-RELATED"/>
    <property type="match status" value="1"/>
</dbReference>
<dbReference type="GO" id="GO:0022857">
    <property type="term" value="F:transmembrane transporter activity"/>
    <property type="evidence" value="ECO:0007669"/>
    <property type="project" value="InterPro"/>
</dbReference>
<reference evidence="8 9" key="1">
    <citation type="submission" date="2020-02" db="EMBL/GenBank/DDBJ databases">
        <title>Out from the shadows clarifying the taxonomy of the family Cryomorphaceae and related taxa by utilizing the GTDB taxonomic framework.</title>
        <authorList>
            <person name="Bowman J.P."/>
        </authorList>
    </citation>
    <scope>NUCLEOTIDE SEQUENCE [LARGE SCALE GENOMIC DNA]</scope>
    <source>
        <strain evidence="8 9">QSSC 1-22</strain>
    </source>
</reference>
<keyword evidence="7" id="KW-0813">Transport</keyword>
<protein>
    <submittedName>
        <fullName evidence="8">Biopolymer transporter ExbD</fullName>
    </submittedName>
</protein>
<evidence type="ECO:0000256" key="7">
    <source>
        <dbReference type="RuleBase" id="RU003879"/>
    </source>
</evidence>
<dbReference type="AlphaFoldDB" id="A0A7K3WQB9"/>
<dbReference type="InterPro" id="IPR003400">
    <property type="entry name" value="ExbD"/>
</dbReference>
<dbReference type="EMBL" id="JAAGVY010000016">
    <property type="protein sequence ID" value="NEN23853.1"/>
    <property type="molecule type" value="Genomic_DNA"/>
</dbReference>
<proteinExistence type="inferred from homology"/>
<comment type="caution">
    <text evidence="8">The sequence shown here is derived from an EMBL/GenBank/DDBJ whole genome shotgun (WGS) entry which is preliminary data.</text>
</comment>
<keyword evidence="6" id="KW-0472">Membrane</keyword>
<dbReference type="Pfam" id="PF02472">
    <property type="entry name" value="ExbD"/>
    <property type="match status" value="1"/>
</dbReference>
<keyword evidence="4 7" id="KW-0812">Transmembrane</keyword>
<comment type="similarity">
    <text evidence="2 7">Belongs to the ExbD/TolR family.</text>
</comment>
<dbReference type="RefSeq" id="WP_163285245.1">
    <property type="nucleotide sequence ID" value="NZ_JAAGVY010000016.1"/>
</dbReference>
<evidence type="ECO:0000256" key="6">
    <source>
        <dbReference type="ARBA" id="ARBA00023136"/>
    </source>
</evidence>
<dbReference type="GO" id="GO:0015031">
    <property type="term" value="P:protein transport"/>
    <property type="evidence" value="ECO:0007669"/>
    <property type="project" value="UniProtKB-KW"/>
</dbReference>
<keyword evidence="9" id="KW-1185">Reference proteome</keyword>
<accession>A0A7K3WQB9</accession>
<name>A0A7K3WQB9_9FLAO</name>
<gene>
    <name evidence="8" type="ORF">G3O08_10105</name>
</gene>
<evidence type="ECO:0000313" key="8">
    <source>
        <dbReference type="EMBL" id="NEN23853.1"/>
    </source>
</evidence>
<evidence type="ECO:0000256" key="3">
    <source>
        <dbReference type="ARBA" id="ARBA00022475"/>
    </source>
</evidence>
<evidence type="ECO:0000313" key="9">
    <source>
        <dbReference type="Proteomes" id="UP000486602"/>
    </source>
</evidence>
<evidence type="ECO:0000256" key="2">
    <source>
        <dbReference type="ARBA" id="ARBA00005811"/>
    </source>
</evidence>
<keyword evidence="7" id="KW-0653">Protein transport</keyword>
<keyword evidence="5" id="KW-1133">Transmembrane helix</keyword>
<sequence>MARRGLQEINAGSMADIAFLLLIFFLVTTTMDQDIGILRQLPPPVPDDMEKPPEVKQRNVYEVLVNSNDQLLVEGQRMDIRDLKAGAIEFYTNPSQSPDLPQLTRVSRTVVQDNLNKLRQALSEDPENKEIKDKIETWEDKLIAIELIGDYSELPSSALISLQNDRGTSYDMYISVQNELSAGVNELRNTLSEEKFGVPYSALNTSDDNDKPKIKAIRAVYPQRISEAEPKDLGTN</sequence>
<evidence type="ECO:0000256" key="4">
    <source>
        <dbReference type="ARBA" id="ARBA00022692"/>
    </source>
</evidence>
<evidence type="ECO:0000256" key="5">
    <source>
        <dbReference type="ARBA" id="ARBA00022989"/>
    </source>
</evidence>
<dbReference type="Proteomes" id="UP000486602">
    <property type="component" value="Unassembled WGS sequence"/>
</dbReference>
<dbReference type="PANTHER" id="PTHR30558">
    <property type="entry name" value="EXBD MEMBRANE COMPONENT OF PMF-DRIVEN MACROMOLECULE IMPORT SYSTEM"/>
    <property type="match status" value="1"/>
</dbReference>
<organism evidence="8 9">
    <name type="scientific">Cryomorpha ignava</name>
    <dbReference type="NCBI Taxonomy" id="101383"/>
    <lineage>
        <taxon>Bacteria</taxon>
        <taxon>Pseudomonadati</taxon>
        <taxon>Bacteroidota</taxon>
        <taxon>Flavobacteriia</taxon>
        <taxon>Flavobacteriales</taxon>
        <taxon>Cryomorphaceae</taxon>
        <taxon>Cryomorpha</taxon>
    </lineage>
</organism>
<comment type="subcellular location">
    <subcellularLocation>
        <location evidence="1">Cell membrane</location>
        <topology evidence="1">Single-pass membrane protein</topology>
    </subcellularLocation>
    <subcellularLocation>
        <location evidence="7">Cell membrane</location>
        <topology evidence="7">Single-pass type II membrane protein</topology>
    </subcellularLocation>
</comment>
<evidence type="ECO:0000256" key="1">
    <source>
        <dbReference type="ARBA" id="ARBA00004162"/>
    </source>
</evidence>
<dbReference type="GO" id="GO:0005886">
    <property type="term" value="C:plasma membrane"/>
    <property type="evidence" value="ECO:0007669"/>
    <property type="project" value="UniProtKB-SubCell"/>
</dbReference>